<evidence type="ECO:0000313" key="2">
    <source>
        <dbReference type="Proteomes" id="UP000256585"/>
    </source>
</evidence>
<accession>A0A3Q9VBE3</accession>
<dbReference type="KEGG" id="mphc:DMC14_000185"/>
<name>A0A3Q9VBE3_9BACT</name>
<dbReference type="AlphaFoldDB" id="A0A3Q9VBE3"/>
<proteinExistence type="predicted"/>
<keyword evidence="2" id="KW-1185">Reference proteome</keyword>
<gene>
    <name evidence="1" type="ORF">DMC14_000185</name>
</gene>
<dbReference type="EMBL" id="CP033058">
    <property type="protein sequence ID" value="AZZ65233.2"/>
    <property type="molecule type" value="Genomic_DNA"/>
</dbReference>
<protein>
    <submittedName>
        <fullName evidence="1">Uncharacterized protein</fullName>
    </submittedName>
</protein>
<evidence type="ECO:0000313" key="1">
    <source>
        <dbReference type="EMBL" id="AZZ65233.2"/>
    </source>
</evidence>
<dbReference type="RefSeq" id="WP_127922953.1">
    <property type="nucleotide sequence ID" value="NZ_CP033058.2"/>
</dbReference>
<dbReference type="Proteomes" id="UP000256585">
    <property type="component" value="Chromosome"/>
</dbReference>
<reference evidence="1" key="1">
    <citation type="submission" date="2019-03" db="EMBL/GenBank/DDBJ databases">
        <title>Draft Sequence and Annotation of the Mycoplasma phocicerebrale Strain 1049T Genome.</title>
        <authorList>
            <person name="Frasca S.Jr."/>
            <person name="Kutish G.F."/>
            <person name="Castellanos Gell J."/>
            <person name="Michaels D.L."/>
            <person name="Brown D.R."/>
        </authorList>
    </citation>
    <scope>NUCLEOTIDE SEQUENCE</scope>
    <source>
        <strain evidence="1">1049</strain>
    </source>
</reference>
<organism evidence="1 2">
    <name type="scientific">Metamycoplasma phocicerebrale</name>
    <dbReference type="NCBI Taxonomy" id="142649"/>
    <lineage>
        <taxon>Bacteria</taxon>
        <taxon>Bacillati</taxon>
        <taxon>Mycoplasmatota</taxon>
        <taxon>Mycoplasmoidales</taxon>
        <taxon>Metamycoplasmataceae</taxon>
        <taxon>Metamycoplasma</taxon>
    </lineage>
</organism>
<sequence>MSNKLEKFNNQFFELAKKERKYKHFEEKIASVIIEIEDMTQVFENNIMEFENEYKKQGKSLLSFDKYLFLRSIFKKAKKEKSKIKKIFNKTNKWASIESSNITNIINFVLKINNSFKEINEFYKENLNSYFSKFLSSKKKKYERKIINIINWFQNDKYLNKPKKEIKRNRQLLVLWIKEYTILVVKGIKYFNFISLEIEDKIFYAMNVYNDNKEKIKFLYSNYWIKNFCSNIKIKIKEIKNTLALGKINNWDEKIEKELININYEIEEVIINLSKEVFAYRQINENKNEILNILDLMSKMDKKLQNYKINDSYKNEYSNFMKEDLKTLSILEKNNMFEKEKISYAIKLGELIFSLKKMLNIVYIQENILTKKKWKLFDELKKIQKENTTIYNNHDFDYPLSSDIQTTQSNFNKEIKRIKKDKILNKKELENLNLYNQILNWKIIILNSEIIVSKQMLENYPTIIPSNNFEEDNYLILNNLFYSHKYKEVIVKIIEQKNNKE</sequence>